<reference evidence="2" key="1">
    <citation type="submission" date="2021-06" db="EMBL/GenBank/DDBJ databases">
        <authorList>
            <person name="Kallberg Y."/>
            <person name="Tangrot J."/>
            <person name="Rosling A."/>
        </authorList>
    </citation>
    <scope>NUCLEOTIDE SEQUENCE</scope>
    <source>
        <strain evidence="2">BR232B</strain>
    </source>
</reference>
<dbReference type="Proteomes" id="UP000789739">
    <property type="component" value="Unassembled WGS sequence"/>
</dbReference>
<name>A0A9N9GPV8_9GLOM</name>
<evidence type="ECO:0000256" key="1">
    <source>
        <dbReference type="SAM" id="MobiDB-lite"/>
    </source>
</evidence>
<dbReference type="AlphaFoldDB" id="A0A9N9GPV8"/>
<evidence type="ECO:0000313" key="3">
    <source>
        <dbReference type="Proteomes" id="UP000789739"/>
    </source>
</evidence>
<comment type="caution">
    <text evidence="2">The sequence shown here is derived from an EMBL/GenBank/DDBJ whole genome shotgun (WGS) entry which is preliminary data.</text>
</comment>
<dbReference type="EMBL" id="CAJVPI010001734">
    <property type="protein sequence ID" value="CAG8624731.1"/>
    <property type="molecule type" value="Genomic_DNA"/>
</dbReference>
<sequence length="225" mass="25501">SNEQDEVQLIVYRKRHTEVVTHPHHTESLYSSPKTPRVQFDRMVGKYKIPLYEDDNLDGAMTSYPSQMHAQSHTLLFATAFSLLNNVDMNTMDYRNAASDYASYQETANYPVSYQFPSHIETRSGQSNIPSHDQVENHTSRSYPAPVSCQTLLGFSAQNNYPSDSAINHSYIVTQMPMQMLLSSNNSNVINESTNSGYVVMKVECTHLDSVSAADIENYYQHLNN</sequence>
<accession>A0A9N9GPV8</accession>
<keyword evidence="3" id="KW-1185">Reference proteome</keyword>
<feature type="non-terminal residue" evidence="2">
    <location>
        <position position="1"/>
    </location>
</feature>
<feature type="region of interest" description="Disordered" evidence="1">
    <location>
        <begin position="121"/>
        <end position="142"/>
    </location>
</feature>
<proteinExistence type="predicted"/>
<gene>
    <name evidence="2" type="ORF">PBRASI_LOCUS8908</name>
</gene>
<protein>
    <submittedName>
        <fullName evidence="2">3560_t:CDS:1</fullName>
    </submittedName>
</protein>
<organism evidence="2 3">
    <name type="scientific">Paraglomus brasilianum</name>
    <dbReference type="NCBI Taxonomy" id="144538"/>
    <lineage>
        <taxon>Eukaryota</taxon>
        <taxon>Fungi</taxon>
        <taxon>Fungi incertae sedis</taxon>
        <taxon>Mucoromycota</taxon>
        <taxon>Glomeromycotina</taxon>
        <taxon>Glomeromycetes</taxon>
        <taxon>Paraglomerales</taxon>
        <taxon>Paraglomeraceae</taxon>
        <taxon>Paraglomus</taxon>
    </lineage>
</organism>
<evidence type="ECO:0000313" key="2">
    <source>
        <dbReference type="EMBL" id="CAG8624731.1"/>
    </source>
</evidence>